<dbReference type="EMBL" id="CAADFT010000019">
    <property type="protein sequence ID" value="VFK42460.1"/>
    <property type="molecule type" value="Genomic_DNA"/>
</dbReference>
<proteinExistence type="predicted"/>
<evidence type="ECO:0000313" key="3">
    <source>
        <dbReference type="EMBL" id="VFK56888.1"/>
    </source>
</evidence>
<reference evidence="3" key="1">
    <citation type="submission" date="2019-02" db="EMBL/GenBank/DDBJ databases">
        <authorList>
            <person name="Gruber-Vodicka R. H."/>
            <person name="Seah K. B. B."/>
        </authorList>
    </citation>
    <scope>NUCLEOTIDE SEQUENCE</scope>
    <source>
        <strain evidence="2">BECK_BZ123</strain>
        <strain evidence="1">BECK_BZ125</strain>
        <strain evidence="3">BECK_BZ126</strain>
    </source>
</reference>
<protein>
    <submittedName>
        <fullName evidence="3">Uncharacterized protein</fullName>
    </submittedName>
</protein>
<dbReference type="EMBL" id="CAADFS010000016">
    <property type="protein sequence ID" value="VFK43222.1"/>
    <property type="molecule type" value="Genomic_DNA"/>
</dbReference>
<sequence>MNITRKATELHNSLIPMETSSVERVSQVNKETKVAIKKTNRYGHPFLLQDRHSFMGYPRSNRFLNECGFSRVSEKSKILGELHSNKTVDETEFANVPSYASYGSPKERLPFIANAASKKHDFLKSS</sequence>
<organism evidence="3">
    <name type="scientific">Candidatus Kentrum sp. TC</name>
    <dbReference type="NCBI Taxonomy" id="2126339"/>
    <lineage>
        <taxon>Bacteria</taxon>
        <taxon>Pseudomonadati</taxon>
        <taxon>Pseudomonadota</taxon>
        <taxon>Gammaproteobacteria</taxon>
        <taxon>Candidatus Kentrum</taxon>
    </lineage>
</organism>
<evidence type="ECO:0000313" key="1">
    <source>
        <dbReference type="EMBL" id="VFK42460.1"/>
    </source>
</evidence>
<dbReference type="AlphaFoldDB" id="A0A450ZSY7"/>
<gene>
    <name evidence="2" type="ORF">BECKTC1821D_GA0114238_10163</name>
    <name evidence="1" type="ORF">BECKTC1821E_GA0114239_10193</name>
    <name evidence="3" type="ORF">BECKTC1821F_GA0114240_10133</name>
</gene>
<name>A0A450ZSY7_9GAMM</name>
<dbReference type="EMBL" id="CAADFW010000013">
    <property type="protein sequence ID" value="VFK56888.1"/>
    <property type="molecule type" value="Genomic_DNA"/>
</dbReference>
<accession>A0A450ZSY7</accession>
<evidence type="ECO:0000313" key="2">
    <source>
        <dbReference type="EMBL" id="VFK43222.1"/>
    </source>
</evidence>